<dbReference type="OrthoDB" id="9996714at2759"/>
<keyword evidence="1" id="KW-0472">Membrane</keyword>
<feature type="transmembrane region" description="Helical" evidence="1">
    <location>
        <begin position="44"/>
        <end position="66"/>
    </location>
</feature>
<evidence type="ECO:0000256" key="1">
    <source>
        <dbReference type="SAM" id="Phobius"/>
    </source>
</evidence>
<keyword evidence="1" id="KW-1133">Transmembrane helix</keyword>
<reference evidence="3" key="1">
    <citation type="submission" date="2025-08" db="UniProtKB">
        <authorList>
            <consortium name="RefSeq"/>
        </authorList>
    </citation>
    <scope>IDENTIFICATION</scope>
</reference>
<evidence type="ECO:0000313" key="2">
    <source>
        <dbReference type="Proteomes" id="UP001165740"/>
    </source>
</evidence>
<feature type="transmembrane region" description="Helical" evidence="1">
    <location>
        <begin position="86"/>
        <end position="109"/>
    </location>
</feature>
<dbReference type="Gene3D" id="1.20.1070.10">
    <property type="entry name" value="Rhodopsin 7-helix transmembrane proteins"/>
    <property type="match status" value="1"/>
</dbReference>
<dbReference type="Proteomes" id="UP001165740">
    <property type="component" value="Chromosome 14"/>
</dbReference>
<gene>
    <name evidence="3" type="primary">LOC106078710</name>
</gene>
<accession>A0A9W2YXI9</accession>
<keyword evidence="2" id="KW-1185">Reference proteome</keyword>
<sequence>MSIFAFVPGMLLLVCNTYMYWNHNAQVPHSMATRWTNIKVRNQLFRMVVLSNMLFLATNIPLALFYSAFSVIFDLTSAVNLARAKLGLGISAMLFYIGQSMNVVLYCVYGSIFRRELKRIVRPYCPDLCQEIVAQEEISNASDMSSKQKEDFIAEVDKEIEMSEIDADDDLDETFRDFHSTNEPPESFRSITRFSVSMIGSTYAEPIG</sequence>
<dbReference type="AlphaFoldDB" id="A0A9W2YXI9"/>
<organism evidence="2 3">
    <name type="scientific">Biomphalaria glabrata</name>
    <name type="common">Bloodfluke planorb</name>
    <name type="synonym">Freshwater snail</name>
    <dbReference type="NCBI Taxonomy" id="6526"/>
    <lineage>
        <taxon>Eukaryota</taxon>
        <taxon>Metazoa</taxon>
        <taxon>Spiralia</taxon>
        <taxon>Lophotrochozoa</taxon>
        <taxon>Mollusca</taxon>
        <taxon>Gastropoda</taxon>
        <taxon>Heterobranchia</taxon>
        <taxon>Euthyneura</taxon>
        <taxon>Panpulmonata</taxon>
        <taxon>Hygrophila</taxon>
        <taxon>Lymnaeoidea</taxon>
        <taxon>Planorbidae</taxon>
        <taxon>Biomphalaria</taxon>
    </lineage>
</organism>
<keyword evidence="1" id="KW-0812">Transmembrane</keyword>
<protein>
    <submittedName>
        <fullName evidence="3">Uncharacterized protein LOC106078710</fullName>
    </submittedName>
</protein>
<feature type="transmembrane region" description="Helical" evidence="1">
    <location>
        <begin position="6"/>
        <end position="23"/>
    </location>
</feature>
<proteinExistence type="predicted"/>
<evidence type="ECO:0000313" key="3">
    <source>
        <dbReference type="RefSeq" id="XP_055867476.1"/>
    </source>
</evidence>
<dbReference type="RefSeq" id="XP_055867476.1">
    <property type="nucleotide sequence ID" value="XM_056011501.1"/>
</dbReference>
<dbReference type="SUPFAM" id="SSF81321">
    <property type="entry name" value="Family A G protein-coupled receptor-like"/>
    <property type="match status" value="1"/>
</dbReference>
<name>A0A9W2YXI9_BIOGL</name>
<dbReference type="GeneID" id="106078710"/>